<accession>A0AAD5TAD6</accession>
<name>A0AAD5TAD6_9FUNG</name>
<gene>
    <name evidence="5" type="ORF">HK100_010696</name>
</gene>
<feature type="compositionally biased region" description="Low complexity" evidence="4">
    <location>
        <begin position="32"/>
        <end position="43"/>
    </location>
</feature>
<keyword evidence="1" id="KW-0479">Metal-binding</keyword>
<organism evidence="5 6">
    <name type="scientific">Physocladia obscura</name>
    <dbReference type="NCBI Taxonomy" id="109957"/>
    <lineage>
        <taxon>Eukaryota</taxon>
        <taxon>Fungi</taxon>
        <taxon>Fungi incertae sedis</taxon>
        <taxon>Chytridiomycota</taxon>
        <taxon>Chytridiomycota incertae sedis</taxon>
        <taxon>Chytridiomycetes</taxon>
        <taxon>Chytridiales</taxon>
        <taxon>Chytriomycetaceae</taxon>
        <taxon>Physocladia</taxon>
    </lineage>
</organism>
<evidence type="ECO:0000313" key="5">
    <source>
        <dbReference type="EMBL" id="KAJ3143113.1"/>
    </source>
</evidence>
<evidence type="ECO:0000256" key="1">
    <source>
        <dbReference type="ARBA" id="ARBA00022723"/>
    </source>
</evidence>
<sequence>MAFWTQNKTTVAEFSKTPGFVLDAATRTLHPLPLPVDLPDSSHNVPPQPGDDPTPPNGVSQDNLNGIALLVSASAGFSTAPPRPLFHPSGIHYSVDVSASFLSVLATLEFANPHYDSTRESMIVKAKVAKSVAIPQSTELKLVSTIFQDWDDGAQKWVDISTRVAYTAQAEAVVAAVVATASDQTAGMATVKNESYDVTLGPVGSKGRILLRFSCGAPLSYDKMGTALDGSDIGLAKLIPVAFFLPWTQLSDENGVCNISFDVNSDAGASVLPISTNLIAYHHLKSQNLLESSTMIAVGSLKCENSKTTAEYSWSTLPISPTYILLWLSIPNDDTFGFELLNFKANNDIPTEKPLRAVVLNTSPQDHDLLTFSLPGSGYIPAQLTRIRIETPKISIPRINPIHMINILLSDASGSTYANCSGGGVVRDRFNAMMERRFLKRLLSIPVLLQARILQIEDVWTDVAIIFNHTMREHRVLSFKIGDFNASTISYANDGKIAVNSETQNCTPATIKIAQDVVSFVSWMRTIQPGGGTDFVAPMQYVLQMQNSIFSASGLIAGITNVDVKSFIDFDTDGGHNGTSTAAATALQSLVSTFKVKSGVVTGFGSWVNQECASRMAEILGPFPALLGLYVPKIGEEGMDKIFATGFTAWVDALRHESFRITVSAGADVYQHSKLGSTNIDALQVVASTLVKGIGQISFDAMPDVSNVNYTGATITGVASGDVLLLYGVSRLDPIVLAQRLEIKVNGVSNTQIIQKIVENEDIGGNDLAFKWMSAVAKKDIHCVFNPSVAVSNFLARIEDNLSFSFNLPALSGVTSYLGRIINSGDRANIDSAHQPEDPVDLLKNDNVRSLPPPGMSFGFGMPATSTSSFGFAAFGSATNVRPFAGSSLSSSRESTAPATAGGNTGGLFSTTQPGSFGRGMFGSAAGGSAGGLFASSNSIEQSKQQVNAPRMRKRTSQDQNMQQQQNQKQILHPYFGNAMDSNLWTQVLVNTNYLKIFTGSESKKNTKILEALSLVDFSLKKITGQITVEYFCDFCNGKIVSSNPRWHCFDCSDFDECSSCHANRSHESANLFHRVRNMGSSTVDFGKNDTLVNLLLQQTPVPQPATRILVNRTDVENTARIRRLVLVMIDWWAAFRFSFRSDSLPEVLDAAFVTEMKNALHDSVLTNEVVAKILDTLQRNL</sequence>
<dbReference type="CDD" id="cd02249">
    <property type="entry name" value="ZZ"/>
    <property type="match status" value="1"/>
</dbReference>
<dbReference type="EMBL" id="JADGJH010000006">
    <property type="protein sequence ID" value="KAJ3143113.1"/>
    <property type="molecule type" value="Genomic_DNA"/>
</dbReference>
<dbReference type="GO" id="GO:0008270">
    <property type="term" value="F:zinc ion binding"/>
    <property type="evidence" value="ECO:0007669"/>
    <property type="project" value="UniProtKB-KW"/>
</dbReference>
<dbReference type="SUPFAM" id="SSF57850">
    <property type="entry name" value="RING/U-box"/>
    <property type="match status" value="1"/>
</dbReference>
<evidence type="ECO:0000256" key="4">
    <source>
        <dbReference type="SAM" id="MobiDB-lite"/>
    </source>
</evidence>
<proteinExistence type="predicted"/>
<evidence type="ECO:0000313" key="6">
    <source>
        <dbReference type="Proteomes" id="UP001211907"/>
    </source>
</evidence>
<keyword evidence="3" id="KW-0862">Zinc</keyword>
<protein>
    <recommendedName>
        <fullName evidence="7">ZZ-type domain-containing protein</fullName>
    </recommendedName>
</protein>
<dbReference type="AlphaFoldDB" id="A0AAD5TAD6"/>
<dbReference type="Gene3D" id="3.30.60.90">
    <property type="match status" value="1"/>
</dbReference>
<feature type="region of interest" description="Disordered" evidence="4">
    <location>
        <begin position="886"/>
        <end position="908"/>
    </location>
</feature>
<evidence type="ECO:0000256" key="3">
    <source>
        <dbReference type="ARBA" id="ARBA00022833"/>
    </source>
</evidence>
<keyword evidence="6" id="KW-1185">Reference proteome</keyword>
<dbReference type="InterPro" id="IPR043145">
    <property type="entry name" value="Znf_ZZ_sf"/>
</dbReference>
<feature type="compositionally biased region" description="Pro residues" evidence="4">
    <location>
        <begin position="46"/>
        <end position="56"/>
    </location>
</feature>
<reference evidence="5" key="1">
    <citation type="submission" date="2020-05" db="EMBL/GenBank/DDBJ databases">
        <title>Phylogenomic resolution of chytrid fungi.</title>
        <authorList>
            <person name="Stajich J.E."/>
            <person name="Amses K."/>
            <person name="Simmons R."/>
            <person name="Seto K."/>
            <person name="Myers J."/>
            <person name="Bonds A."/>
            <person name="Quandt C.A."/>
            <person name="Barry K."/>
            <person name="Liu P."/>
            <person name="Grigoriev I."/>
            <person name="Longcore J.E."/>
            <person name="James T.Y."/>
        </authorList>
    </citation>
    <scope>NUCLEOTIDE SEQUENCE</scope>
    <source>
        <strain evidence="5">JEL0513</strain>
    </source>
</reference>
<evidence type="ECO:0000256" key="2">
    <source>
        <dbReference type="ARBA" id="ARBA00022771"/>
    </source>
</evidence>
<comment type="caution">
    <text evidence="5">The sequence shown here is derived from an EMBL/GenBank/DDBJ whole genome shotgun (WGS) entry which is preliminary data.</text>
</comment>
<keyword evidence="2" id="KW-0863">Zinc-finger</keyword>
<evidence type="ECO:0008006" key="7">
    <source>
        <dbReference type="Google" id="ProtNLM"/>
    </source>
</evidence>
<dbReference type="Proteomes" id="UP001211907">
    <property type="component" value="Unassembled WGS sequence"/>
</dbReference>
<feature type="region of interest" description="Disordered" evidence="4">
    <location>
        <begin position="32"/>
        <end position="62"/>
    </location>
</feature>